<protein>
    <submittedName>
        <fullName evidence="3">Murein DD-endopeptidase MepM/ murein hydrolase activator NlpD</fullName>
    </submittedName>
</protein>
<dbReference type="PANTHER" id="PTHR21666:SF270">
    <property type="entry name" value="MUREIN HYDROLASE ACTIVATOR ENVC"/>
    <property type="match status" value="1"/>
</dbReference>
<feature type="transmembrane region" description="Helical" evidence="1">
    <location>
        <begin position="98"/>
        <end position="118"/>
    </location>
</feature>
<organism evidence="3 4">
    <name type="scientific">Oceanobacillus polygoni</name>
    <dbReference type="NCBI Taxonomy" id="1235259"/>
    <lineage>
        <taxon>Bacteria</taxon>
        <taxon>Bacillati</taxon>
        <taxon>Bacillota</taxon>
        <taxon>Bacilli</taxon>
        <taxon>Bacillales</taxon>
        <taxon>Bacillaceae</taxon>
        <taxon>Oceanobacillus</taxon>
    </lineage>
</organism>
<dbReference type="EMBL" id="JAGGMB010000001">
    <property type="protein sequence ID" value="MBP2076329.1"/>
    <property type="molecule type" value="Genomic_DNA"/>
</dbReference>
<keyword evidence="3" id="KW-0378">Hydrolase</keyword>
<gene>
    <name evidence="3" type="ORF">J2Z64_000540</name>
</gene>
<dbReference type="OrthoDB" id="9809488at2"/>
<feature type="domain" description="M23ase beta-sheet core" evidence="2">
    <location>
        <begin position="187"/>
        <end position="280"/>
    </location>
</feature>
<dbReference type="Pfam" id="PF01551">
    <property type="entry name" value="Peptidase_M23"/>
    <property type="match status" value="1"/>
</dbReference>
<accession>A0A9X1CA89</accession>
<keyword evidence="1" id="KW-0472">Membrane</keyword>
<dbReference type="AlphaFoldDB" id="A0A9X1CA89"/>
<dbReference type="RefSeq" id="WP_149475253.1">
    <property type="nucleotide sequence ID" value="NZ_JAGGMB010000001.1"/>
</dbReference>
<feature type="transmembrane region" description="Helical" evidence="1">
    <location>
        <begin position="6"/>
        <end position="24"/>
    </location>
</feature>
<dbReference type="SUPFAM" id="SSF51261">
    <property type="entry name" value="Duplicated hybrid motif"/>
    <property type="match status" value="1"/>
</dbReference>
<dbReference type="Proteomes" id="UP001138793">
    <property type="component" value="Unassembled WGS sequence"/>
</dbReference>
<keyword evidence="4" id="KW-1185">Reference proteome</keyword>
<keyword evidence="1" id="KW-0812">Transmembrane</keyword>
<feature type="transmembrane region" description="Helical" evidence="1">
    <location>
        <begin position="56"/>
        <end position="77"/>
    </location>
</feature>
<dbReference type="InterPro" id="IPR016047">
    <property type="entry name" value="M23ase_b-sheet_dom"/>
</dbReference>
<keyword evidence="1" id="KW-1133">Transmembrane helix</keyword>
<evidence type="ECO:0000259" key="2">
    <source>
        <dbReference type="Pfam" id="PF01551"/>
    </source>
</evidence>
<dbReference type="PANTHER" id="PTHR21666">
    <property type="entry name" value="PEPTIDASE-RELATED"/>
    <property type="match status" value="1"/>
</dbReference>
<comment type="caution">
    <text evidence="3">The sequence shown here is derived from an EMBL/GenBank/DDBJ whole genome shotgun (WGS) entry which is preliminary data.</text>
</comment>
<dbReference type="Gene3D" id="2.70.70.10">
    <property type="entry name" value="Glucose Permease (Domain IIA)"/>
    <property type="match status" value="1"/>
</dbReference>
<evidence type="ECO:0000256" key="1">
    <source>
        <dbReference type="SAM" id="Phobius"/>
    </source>
</evidence>
<reference evidence="3" key="1">
    <citation type="submission" date="2021-03" db="EMBL/GenBank/DDBJ databases">
        <title>Genomic Encyclopedia of Type Strains, Phase IV (KMG-IV): sequencing the most valuable type-strain genomes for metagenomic binning, comparative biology and taxonomic classification.</title>
        <authorList>
            <person name="Goeker M."/>
        </authorList>
    </citation>
    <scope>NUCLEOTIDE SEQUENCE</scope>
    <source>
        <strain evidence="3">DSM 107338</strain>
    </source>
</reference>
<dbReference type="InterPro" id="IPR011055">
    <property type="entry name" value="Dup_hybrid_motif"/>
</dbReference>
<proteinExistence type="predicted"/>
<evidence type="ECO:0000313" key="3">
    <source>
        <dbReference type="EMBL" id="MBP2076329.1"/>
    </source>
</evidence>
<evidence type="ECO:0000313" key="4">
    <source>
        <dbReference type="Proteomes" id="UP001138793"/>
    </source>
</evidence>
<name>A0A9X1CA89_9BACI</name>
<dbReference type="GO" id="GO:0004222">
    <property type="term" value="F:metalloendopeptidase activity"/>
    <property type="evidence" value="ECO:0007669"/>
    <property type="project" value="TreeGrafter"/>
</dbReference>
<dbReference type="CDD" id="cd12797">
    <property type="entry name" value="M23_peptidase"/>
    <property type="match status" value="1"/>
</dbReference>
<feature type="transmembrane region" description="Helical" evidence="1">
    <location>
        <begin position="31"/>
        <end position="50"/>
    </location>
</feature>
<sequence length="305" mass="34133">MTLAIIQVFVIQVILPAAFILSLWKTKYLNRLDWIIQLLFTVVFITWAFLSGRWDWVGIYLKFVWVLLLIPAIYLSWKNTKSLPFRTKLNRSQKFSRGFNIVLLLIFGLYTTSVVSGYSTEDEAIDLAFPLKDGSYYIAHGGSATQINYHNAYEPQQYALDIVKLNPFGTRANGIYPKKLDNYEIYGDVLYSACSGSVVETRNNSPDLIPPESNPNQPEGNYVAIACDGTGAILYIAHLLEGSITVEAGEQLTVGDPIGKIGNSGNTSEPHLHIHAEKDGIGIPIRFDGEFLVRNDVVKKERVKP</sequence>
<dbReference type="InterPro" id="IPR050570">
    <property type="entry name" value="Cell_wall_metabolism_enzyme"/>
</dbReference>